<name>A0A0M3I6L2_ASCLU</name>
<keyword evidence="1" id="KW-1185">Reference proteome</keyword>
<sequence length="108" mass="12796">MVGMVVVRLHQLEVLFAQLEVQHHLQEEQHQLVERHQSSIMPETQKLRRSNLAIATHLALSWHESTLETTNDRQQSATLNPVHQRRILRDFLQQIIDNQLESIFREFV</sequence>
<evidence type="ECO:0000313" key="1">
    <source>
        <dbReference type="Proteomes" id="UP000036681"/>
    </source>
</evidence>
<proteinExistence type="predicted"/>
<accession>A0A0M3I6L2</accession>
<protein>
    <submittedName>
        <fullName evidence="2">Uncharacterized protein</fullName>
    </submittedName>
</protein>
<reference evidence="2" key="1">
    <citation type="submission" date="2017-02" db="UniProtKB">
        <authorList>
            <consortium name="WormBaseParasite"/>
        </authorList>
    </citation>
    <scope>IDENTIFICATION</scope>
</reference>
<organism evidence="1 2">
    <name type="scientific">Ascaris lumbricoides</name>
    <name type="common">Giant roundworm</name>
    <dbReference type="NCBI Taxonomy" id="6252"/>
    <lineage>
        <taxon>Eukaryota</taxon>
        <taxon>Metazoa</taxon>
        <taxon>Ecdysozoa</taxon>
        <taxon>Nematoda</taxon>
        <taxon>Chromadorea</taxon>
        <taxon>Rhabditida</taxon>
        <taxon>Spirurina</taxon>
        <taxon>Ascaridomorpha</taxon>
        <taxon>Ascaridoidea</taxon>
        <taxon>Ascarididae</taxon>
        <taxon>Ascaris</taxon>
    </lineage>
</organism>
<dbReference type="AlphaFoldDB" id="A0A0M3I6L2"/>
<dbReference type="WBParaSite" id="ALUE_0001270901-mRNA-1">
    <property type="protein sequence ID" value="ALUE_0001270901-mRNA-1"/>
    <property type="gene ID" value="ALUE_0001270901"/>
</dbReference>
<evidence type="ECO:0000313" key="2">
    <source>
        <dbReference type="WBParaSite" id="ALUE_0001270901-mRNA-1"/>
    </source>
</evidence>
<dbReference type="Proteomes" id="UP000036681">
    <property type="component" value="Unplaced"/>
</dbReference>